<proteinExistence type="evidence at transcript level"/>
<dbReference type="AlphaFoldDB" id="A0A7D0PA16"/>
<organism evidence="1">
    <name type="scientific">Propsilocerus akamusi</name>
    <dbReference type="NCBI Taxonomy" id="903466"/>
    <lineage>
        <taxon>Eukaryota</taxon>
        <taxon>Metazoa</taxon>
        <taxon>Ecdysozoa</taxon>
        <taxon>Arthropoda</taxon>
        <taxon>Hexapoda</taxon>
        <taxon>Insecta</taxon>
        <taxon>Pterygota</taxon>
        <taxon>Neoptera</taxon>
        <taxon>Endopterygota</taxon>
        <taxon>Diptera</taxon>
        <taxon>Nematocera</taxon>
        <taxon>Chironomoidea</taxon>
        <taxon>Chironomidae</taxon>
        <taxon>Propsilocerus</taxon>
    </lineage>
</organism>
<protein>
    <submittedName>
        <fullName evidence="1">Ionotropic receptor 9</fullName>
    </submittedName>
</protein>
<reference evidence="1" key="1">
    <citation type="submission" date="2019-07" db="EMBL/GenBank/DDBJ databases">
        <title>Identification and Expression Pattern of Chemosensory Genes from the Transcriptome of the Propsilocerus akamusi.</title>
        <authorList>
            <person name="Yan C."/>
            <person name="Pan L."/>
        </authorList>
    </citation>
    <scope>NUCLEOTIDE SEQUENCE</scope>
</reference>
<accession>A0A7D0PA16</accession>
<sequence length="110" mass="12216">MSLDLLRTGFVVIQMLNANANSDLKASHGEIFSSMAIFSTFHRNSRNAITSATRQPPTSTTKTPPTFSIPKSSFPFSSLHFKSVFHHLSLMTFNTPFSDKSKMASLNAFR</sequence>
<keyword evidence="1" id="KW-0675">Receptor</keyword>
<dbReference type="EMBL" id="MN132978">
    <property type="protein sequence ID" value="QGW50651.1"/>
    <property type="molecule type" value="mRNA"/>
</dbReference>
<evidence type="ECO:0000313" key="1">
    <source>
        <dbReference type="EMBL" id="QGW50651.1"/>
    </source>
</evidence>
<name>A0A7D0PA16_9DIPT</name>